<reference evidence="6" key="2">
    <citation type="submission" date="2025-08" db="UniProtKB">
        <authorList>
            <consortium name="RefSeq"/>
        </authorList>
    </citation>
    <scope>IDENTIFICATION</scope>
    <source>
        <tissue evidence="6">Leaves</tissue>
    </source>
</reference>
<dbReference type="GO" id="GO:0008146">
    <property type="term" value="F:sulfotransferase activity"/>
    <property type="evidence" value="ECO:0007669"/>
    <property type="project" value="InterPro"/>
</dbReference>
<evidence type="ECO:0000313" key="6">
    <source>
        <dbReference type="RefSeq" id="XP_027081140.2"/>
    </source>
</evidence>
<evidence type="ECO:0000256" key="2">
    <source>
        <dbReference type="ARBA" id="ARBA00022679"/>
    </source>
</evidence>
<dbReference type="Pfam" id="PF00685">
    <property type="entry name" value="Sulfotransfer_1"/>
    <property type="match status" value="1"/>
</dbReference>
<name>A0A6P6TSL6_COFAR</name>
<accession>A0A6P6TSL6</accession>
<keyword evidence="2 3" id="KW-0808">Transferase</keyword>
<dbReference type="PANTHER" id="PTHR11783">
    <property type="entry name" value="SULFOTRANSFERASE SULT"/>
    <property type="match status" value="1"/>
</dbReference>
<dbReference type="EC" id="2.8.2.-" evidence="3"/>
<dbReference type="AlphaFoldDB" id="A0A6P6TSL6"/>
<dbReference type="GeneID" id="113703856"/>
<evidence type="ECO:0000313" key="5">
    <source>
        <dbReference type="Proteomes" id="UP001652660"/>
    </source>
</evidence>
<dbReference type="Proteomes" id="UP001652660">
    <property type="component" value="Chromosome 8e"/>
</dbReference>
<feature type="domain" description="Sulfotransferase" evidence="4">
    <location>
        <begin position="90"/>
        <end position="351"/>
    </location>
</feature>
<sequence length="362" mass="41063">MVQHISIGSNFAGINPKNKKHTQIFTEVVQEMSSSTEVEQKDDHFEELFQRLQPKKPVAGGLVANYQGVWFYAELLQATLTFQKHFKAIDSDIILATMAKSGTTWLKALTFSIVNRNNHSVDKSPLLFSNPHYLVPFLELYLYKDGNIPDIDSMPCPRILAAHLPYQFLPSSILDCSNCRIIYLCRNPLDVFTSVLQFFLQNGHISSPSMSIDVPFEEFCQGIHAYGPFWDHCLGYWDASLKNPQKVLFLKYEDLKKDINSSVKKMADFLGYPFSAEEEEAGLVEEIATLCSFENLKNLNCNKEGEIQTVFRAKHNSFFRKGEVGDWVNLVPPSMANRLEKLMQEKFGESGLTLDIHGNSVG</sequence>
<keyword evidence="5" id="KW-1185">Reference proteome</keyword>
<dbReference type="SUPFAM" id="SSF52540">
    <property type="entry name" value="P-loop containing nucleoside triphosphate hydrolases"/>
    <property type="match status" value="1"/>
</dbReference>
<evidence type="ECO:0000256" key="3">
    <source>
        <dbReference type="RuleBase" id="RU361155"/>
    </source>
</evidence>
<organism evidence="5 6">
    <name type="scientific">Coffea arabica</name>
    <name type="common">Arabian coffee</name>
    <dbReference type="NCBI Taxonomy" id="13443"/>
    <lineage>
        <taxon>Eukaryota</taxon>
        <taxon>Viridiplantae</taxon>
        <taxon>Streptophyta</taxon>
        <taxon>Embryophyta</taxon>
        <taxon>Tracheophyta</taxon>
        <taxon>Spermatophyta</taxon>
        <taxon>Magnoliopsida</taxon>
        <taxon>eudicotyledons</taxon>
        <taxon>Gunneridae</taxon>
        <taxon>Pentapetalae</taxon>
        <taxon>asterids</taxon>
        <taxon>lamiids</taxon>
        <taxon>Gentianales</taxon>
        <taxon>Rubiaceae</taxon>
        <taxon>Ixoroideae</taxon>
        <taxon>Gardenieae complex</taxon>
        <taxon>Bertiereae - Coffeeae clade</taxon>
        <taxon>Coffeeae</taxon>
        <taxon>Coffea</taxon>
    </lineage>
</organism>
<evidence type="ECO:0000256" key="1">
    <source>
        <dbReference type="ARBA" id="ARBA00005771"/>
    </source>
</evidence>
<evidence type="ECO:0000259" key="4">
    <source>
        <dbReference type="Pfam" id="PF00685"/>
    </source>
</evidence>
<protein>
    <recommendedName>
        <fullName evidence="3">Sulfotransferase</fullName>
        <ecNumber evidence="3">2.8.2.-</ecNumber>
    </recommendedName>
</protein>
<dbReference type="InterPro" id="IPR000863">
    <property type="entry name" value="Sulfotransferase_dom"/>
</dbReference>
<dbReference type="InterPro" id="IPR027417">
    <property type="entry name" value="P-loop_NTPase"/>
</dbReference>
<gene>
    <name evidence="6" type="primary">LOC113703856</name>
</gene>
<comment type="similarity">
    <text evidence="1 3">Belongs to the sulfotransferase 1 family.</text>
</comment>
<dbReference type="Gene3D" id="3.40.50.300">
    <property type="entry name" value="P-loop containing nucleotide triphosphate hydrolases"/>
    <property type="match status" value="1"/>
</dbReference>
<proteinExistence type="inferred from homology"/>
<dbReference type="RefSeq" id="XP_027081140.2">
    <property type="nucleotide sequence ID" value="XM_027225339.2"/>
</dbReference>
<dbReference type="OrthoDB" id="205623at2759"/>
<reference evidence="5" key="1">
    <citation type="journal article" date="2025" name="Foods">
        <title>Unveiling the Microbial Signatures of Arabica Coffee Cherries: Insights into Ripeness Specific Diversity, Functional Traits, and Implications for Quality and Safety.</title>
        <authorList>
            <consortium name="RefSeq"/>
            <person name="Tenea G.N."/>
            <person name="Cifuentes V."/>
            <person name="Reyes P."/>
            <person name="Cevallos-Vallejos M."/>
        </authorList>
    </citation>
    <scope>NUCLEOTIDE SEQUENCE [LARGE SCALE GENOMIC DNA]</scope>
</reference>